<dbReference type="EMBL" id="JACRTB010000002">
    <property type="protein sequence ID" value="MBC8575048.1"/>
    <property type="molecule type" value="Genomic_DNA"/>
</dbReference>
<evidence type="ECO:0000256" key="9">
    <source>
        <dbReference type="SAM" id="Phobius"/>
    </source>
</evidence>
<keyword evidence="2" id="KW-1003">Cell membrane</keyword>
<feature type="coiled-coil region" evidence="8">
    <location>
        <begin position="69"/>
        <end position="103"/>
    </location>
</feature>
<evidence type="ECO:0000313" key="11">
    <source>
        <dbReference type="Proteomes" id="UP000658131"/>
    </source>
</evidence>
<protein>
    <submittedName>
        <fullName evidence="10">Cell division protein FtsL</fullName>
    </submittedName>
</protein>
<accession>A0ABR7NF66</accession>
<keyword evidence="11" id="KW-1185">Reference proteome</keyword>
<sequence>MAQGSAAYDFDRLEQHYATAGAPRVKQPPELRVVENRGRRERAAFWKGAATFVLILGVVCAILYNNVQLTELTSQIEKTQSQLEALENDYRLMQVEIESSTSLRTVQEIAETELGMAKAESYQVEYINLGEGDRVVLARAHEPRLNDRIRHAWRSLLEYLGA</sequence>
<evidence type="ECO:0000256" key="5">
    <source>
        <dbReference type="ARBA" id="ARBA00022989"/>
    </source>
</evidence>
<dbReference type="Proteomes" id="UP000658131">
    <property type="component" value="Unassembled WGS sequence"/>
</dbReference>
<proteinExistence type="predicted"/>
<organism evidence="10 11">
    <name type="scientific">Yanshouia hominis</name>
    <dbReference type="NCBI Taxonomy" id="2763673"/>
    <lineage>
        <taxon>Bacteria</taxon>
        <taxon>Bacillati</taxon>
        <taxon>Bacillota</taxon>
        <taxon>Clostridia</taxon>
        <taxon>Eubacteriales</taxon>
        <taxon>Oscillospiraceae</taxon>
        <taxon>Yanshouia</taxon>
    </lineage>
</organism>
<evidence type="ECO:0000256" key="7">
    <source>
        <dbReference type="ARBA" id="ARBA00023306"/>
    </source>
</evidence>
<evidence type="ECO:0000256" key="3">
    <source>
        <dbReference type="ARBA" id="ARBA00022618"/>
    </source>
</evidence>
<evidence type="ECO:0000313" key="10">
    <source>
        <dbReference type="EMBL" id="MBC8575048.1"/>
    </source>
</evidence>
<keyword evidence="6 9" id="KW-0472">Membrane</keyword>
<comment type="caution">
    <text evidence="10">The sequence shown here is derived from an EMBL/GenBank/DDBJ whole genome shotgun (WGS) entry which is preliminary data.</text>
</comment>
<feature type="transmembrane region" description="Helical" evidence="9">
    <location>
        <begin position="44"/>
        <end position="64"/>
    </location>
</feature>
<evidence type="ECO:0000256" key="6">
    <source>
        <dbReference type="ARBA" id="ARBA00023136"/>
    </source>
</evidence>
<evidence type="ECO:0000256" key="1">
    <source>
        <dbReference type="ARBA" id="ARBA00004401"/>
    </source>
</evidence>
<keyword evidence="4 9" id="KW-0812">Transmembrane</keyword>
<gene>
    <name evidence="10" type="ORF">H8717_01295</name>
</gene>
<keyword evidence="3 10" id="KW-0132">Cell division</keyword>
<evidence type="ECO:0000256" key="4">
    <source>
        <dbReference type="ARBA" id="ARBA00022692"/>
    </source>
</evidence>
<reference evidence="10 11" key="1">
    <citation type="submission" date="2020-08" db="EMBL/GenBank/DDBJ databases">
        <title>Genome public.</title>
        <authorList>
            <person name="Liu C."/>
            <person name="Sun Q."/>
        </authorList>
    </citation>
    <scope>NUCLEOTIDE SEQUENCE [LARGE SCALE GENOMIC DNA]</scope>
    <source>
        <strain evidence="10 11">BX1</strain>
    </source>
</reference>
<keyword evidence="5 9" id="KW-1133">Transmembrane helix</keyword>
<comment type="subcellular location">
    <subcellularLocation>
        <location evidence="1">Cell membrane</location>
        <topology evidence="1">Single-pass type II membrane protein</topology>
    </subcellularLocation>
</comment>
<keyword evidence="8" id="KW-0175">Coiled coil</keyword>
<dbReference type="GO" id="GO:0051301">
    <property type="term" value="P:cell division"/>
    <property type="evidence" value="ECO:0007669"/>
    <property type="project" value="UniProtKB-KW"/>
</dbReference>
<evidence type="ECO:0000256" key="8">
    <source>
        <dbReference type="SAM" id="Coils"/>
    </source>
</evidence>
<dbReference type="InterPro" id="IPR011922">
    <property type="entry name" value="Cell_div_FtsL"/>
</dbReference>
<name>A0ABR7NF66_9FIRM</name>
<keyword evidence="7" id="KW-0131">Cell cycle</keyword>
<dbReference type="Pfam" id="PF04999">
    <property type="entry name" value="FtsL"/>
    <property type="match status" value="1"/>
</dbReference>
<dbReference type="RefSeq" id="WP_262398737.1">
    <property type="nucleotide sequence ID" value="NZ_JACRTB010000002.1"/>
</dbReference>
<evidence type="ECO:0000256" key="2">
    <source>
        <dbReference type="ARBA" id="ARBA00022475"/>
    </source>
</evidence>